<name>A0A4Y2FCF3_ARAVE</name>
<evidence type="ECO:0008006" key="4">
    <source>
        <dbReference type="Google" id="ProtNLM"/>
    </source>
</evidence>
<sequence length="124" mass="14096">MRNEVGKSGDVRKTKISYIYQKQRTFLQAVHSQRETLGNINDDEGVVNNHASEAEKTDEPAIAPGPSSKMPKRRKSDPFEKEVLKVLQENVGQGADEMFLLSQLPYIKNGKKPTSFNFKFSFYN</sequence>
<evidence type="ECO:0000313" key="2">
    <source>
        <dbReference type="EMBL" id="GBM38911.1"/>
    </source>
</evidence>
<gene>
    <name evidence="2" type="ORF">AVEN_89418_1</name>
</gene>
<organism evidence="2 3">
    <name type="scientific">Araneus ventricosus</name>
    <name type="common">Orbweaver spider</name>
    <name type="synonym">Epeira ventricosa</name>
    <dbReference type="NCBI Taxonomy" id="182803"/>
    <lineage>
        <taxon>Eukaryota</taxon>
        <taxon>Metazoa</taxon>
        <taxon>Ecdysozoa</taxon>
        <taxon>Arthropoda</taxon>
        <taxon>Chelicerata</taxon>
        <taxon>Arachnida</taxon>
        <taxon>Araneae</taxon>
        <taxon>Araneomorphae</taxon>
        <taxon>Entelegynae</taxon>
        <taxon>Araneoidea</taxon>
        <taxon>Araneidae</taxon>
        <taxon>Araneus</taxon>
    </lineage>
</organism>
<reference evidence="2 3" key="1">
    <citation type="journal article" date="2019" name="Sci. Rep.">
        <title>Orb-weaving spider Araneus ventricosus genome elucidates the spidroin gene catalogue.</title>
        <authorList>
            <person name="Kono N."/>
            <person name="Nakamura H."/>
            <person name="Ohtoshi R."/>
            <person name="Moran D.A.P."/>
            <person name="Shinohara A."/>
            <person name="Yoshida Y."/>
            <person name="Fujiwara M."/>
            <person name="Mori M."/>
            <person name="Tomita M."/>
            <person name="Arakawa K."/>
        </authorList>
    </citation>
    <scope>NUCLEOTIDE SEQUENCE [LARGE SCALE GENOMIC DNA]</scope>
</reference>
<dbReference type="OrthoDB" id="6627638at2759"/>
<evidence type="ECO:0000256" key="1">
    <source>
        <dbReference type="SAM" id="MobiDB-lite"/>
    </source>
</evidence>
<accession>A0A4Y2FCF3</accession>
<evidence type="ECO:0000313" key="3">
    <source>
        <dbReference type="Proteomes" id="UP000499080"/>
    </source>
</evidence>
<dbReference type="AlphaFoldDB" id="A0A4Y2FCF3"/>
<feature type="region of interest" description="Disordered" evidence="1">
    <location>
        <begin position="37"/>
        <end position="77"/>
    </location>
</feature>
<dbReference type="EMBL" id="BGPR01173446">
    <property type="protein sequence ID" value="GBM38911.1"/>
    <property type="molecule type" value="Genomic_DNA"/>
</dbReference>
<keyword evidence="3" id="KW-1185">Reference proteome</keyword>
<comment type="caution">
    <text evidence="2">The sequence shown here is derived from an EMBL/GenBank/DDBJ whole genome shotgun (WGS) entry which is preliminary data.</text>
</comment>
<dbReference type="Proteomes" id="UP000499080">
    <property type="component" value="Unassembled WGS sequence"/>
</dbReference>
<proteinExistence type="predicted"/>
<protein>
    <recommendedName>
        <fullName evidence="4">BESS domain-containing protein</fullName>
    </recommendedName>
</protein>